<sequence>MTISQEALRFLDQSMDFGFIVIPGVAGMRMVVFSILLMLVVLFYRHGLMGTNEFSWDKFLNFISFKKPLLKGGKK</sequence>
<comment type="caution">
    <text evidence="2">The sequence shown here is derived from an EMBL/GenBank/DDBJ whole genome shotgun (WGS) entry which is preliminary data.</text>
</comment>
<gene>
    <name evidence="2" type="ORF">SDC9_110327</name>
</gene>
<feature type="transmembrane region" description="Helical" evidence="1">
    <location>
        <begin position="20"/>
        <end position="44"/>
    </location>
</feature>
<evidence type="ECO:0000313" key="2">
    <source>
        <dbReference type="EMBL" id="MPM63447.1"/>
    </source>
</evidence>
<reference evidence="2" key="1">
    <citation type="submission" date="2019-08" db="EMBL/GenBank/DDBJ databases">
        <authorList>
            <person name="Kucharzyk K."/>
            <person name="Murdoch R.W."/>
            <person name="Higgins S."/>
            <person name="Loffler F."/>
        </authorList>
    </citation>
    <scope>NUCLEOTIDE SEQUENCE</scope>
</reference>
<protein>
    <submittedName>
        <fullName evidence="2">Uncharacterized protein</fullName>
    </submittedName>
</protein>
<accession>A0A645BDN7</accession>
<keyword evidence="1" id="KW-1133">Transmembrane helix</keyword>
<dbReference type="EMBL" id="VSSQ01019419">
    <property type="protein sequence ID" value="MPM63447.1"/>
    <property type="molecule type" value="Genomic_DNA"/>
</dbReference>
<name>A0A645BDN7_9ZZZZ</name>
<organism evidence="2">
    <name type="scientific">bioreactor metagenome</name>
    <dbReference type="NCBI Taxonomy" id="1076179"/>
    <lineage>
        <taxon>unclassified sequences</taxon>
        <taxon>metagenomes</taxon>
        <taxon>ecological metagenomes</taxon>
    </lineage>
</organism>
<evidence type="ECO:0000256" key="1">
    <source>
        <dbReference type="SAM" id="Phobius"/>
    </source>
</evidence>
<keyword evidence="1" id="KW-0812">Transmembrane</keyword>
<dbReference type="AlphaFoldDB" id="A0A645BDN7"/>
<proteinExistence type="predicted"/>
<keyword evidence="1" id="KW-0472">Membrane</keyword>